<accession>A0A1I5LL06</accession>
<dbReference type="InterPro" id="IPR027417">
    <property type="entry name" value="P-loop_NTPase"/>
</dbReference>
<dbReference type="PANTHER" id="PTHR43384:SF4">
    <property type="entry name" value="CELLULOSE BIOSYNTHESIS PROTEIN BCSQ-RELATED"/>
    <property type="match status" value="1"/>
</dbReference>
<reference evidence="4 5" key="1">
    <citation type="submission" date="2016-10" db="EMBL/GenBank/DDBJ databases">
        <authorList>
            <person name="de Groot N.N."/>
        </authorList>
    </citation>
    <scope>NUCLEOTIDE SEQUENCE [LARGE SCALE GENOMIC DNA]</scope>
    <source>
        <strain evidence="4 5">DSM 17073</strain>
    </source>
</reference>
<dbReference type="PANTHER" id="PTHR43384">
    <property type="entry name" value="SEPTUM SITE-DETERMINING PROTEIN MIND HOMOLOG, CHLOROPLASTIC-RELATED"/>
    <property type="match status" value="1"/>
</dbReference>
<dbReference type="STRING" id="306540.SAMN05421839_102103"/>
<dbReference type="Gene3D" id="3.40.50.300">
    <property type="entry name" value="P-loop containing nucleotide triphosphate hydrolases"/>
    <property type="match status" value="1"/>
</dbReference>
<keyword evidence="4" id="KW-0966">Cell projection</keyword>
<dbReference type="GO" id="GO:0005524">
    <property type="term" value="F:ATP binding"/>
    <property type="evidence" value="ECO:0007669"/>
    <property type="project" value="UniProtKB-KW"/>
</dbReference>
<keyword evidence="1" id="KW-0547">Nucleotide-binding</keyword>
<dbReference type="InterPro" id="IPR025501">
    <property type="entry name" value="MinD_FleN"/>
</dbReference>
<evidence type="ECO:0000313" key="5">
    <source>
        <dbReference type="Proteomes" id="UP000242243"/>
    </source>
</evidence>
<dbReference type="SUPFAM" id="SSF52540">
    <property type="entry name" value="P-loop containing nucleoside triphosphate hydrolases"/>
    <property type="match status" value="1"/>
</dbReference>
<protein>
    <submittedName>
        <fullName evidence="4">Flagellar biosynthesis protein FlhG</fullName>
    </submittedName>
    <submittedName>
        <fullName evidence="3">Flagellum site-determining protein YlxH</fullName>
    </submittedName>
</protein>
<dbReference type="InterPro" id="IPR050625">
    <property type="entry name" value="ParA/MinD_ATPase"/>
</dbReference>
<dbReference type="CDD" id="cd02038">
    <property type="entry name" value="FlhG-like"/>
    <property type="match status" value="1"/>
</dbReference>
<dbReference type="OrthoDB" id="9816297at2"/>
<organism evidence="4 5">
    <name type="scientific">Halolactibacillus halophilus</name>
    <dbReference type="NCBI Taxonomy" id="306540"/>
    <lineage>
        <taxon>Bacteria</taxon>
        <taxon>Bacillati</taxon>
        <taxon>Bacillota</taxon>
        <taxon>Bacilli</taxon>
        <taxon>Bacillales</taxon>
        <taxon>Bacillaceae</taxon>
        <taxon>Halolactibacillus</taxon>
    </lineage>
</organism>
<dbReference type="EMBL" id="FOXC01000002">
    <property type="protein sequence ID" value="SFO97526.1"/>
    <property type="molecule type" value="Genomic_DNA"/>
</dbReference>
<dbReference type="AlphaFoldDB" id="A0A1I5LL06"/>
<dbReference type="GO" id="GO:0051782">
    <property type="term" value="P:negative regulation of cell division"/>
    <property type="evidence" value="ECO:0007669"/>
    <property type="project" value="TreeGrafter"/>
</dbReference>
<evidence type="ECO:0000256" key="2">
    <source>
        <dbReference type="ARBA" id="ARBA00022840"/>
    </source>
</evidence>
<dbReference type="Pfam" id="PF10609">
    <property type="entry name" value="ParA"/>
    <property type="match status" value="1"/>
</dbReference>
<dbReference type="RefSeq" id="WP_089829708.1">
    <property type="nucleotide sequence ID" value="NZ_BJWI01000002.1"/>
</dbReference>
<reference evidence="3 6" key="2">
    <citation type="submission" date="2019-07" db="EMBL/GenBank/DDBJ databases">
        <title>Whole genome shotgun sequence of Halolactibacillus halophilus NBRC 100868.</title>
        <authorList>
            <person name="Hosoyama A."/>
            <person name="Uohara A."/>
            <person name="Ohji S."/>
            <person name="Ichikawa N."/>
        </authorList>
    </citation>
    <scope>NUCLEOTIDE SEQUENCE [LARGE SCALE GENOMIC DNA]</scope>
    <source>
        <strain evidence="3 6">NBRC 100868</strain>
    </source>
</reference>
<dbReference type="InterPro" id="IPR033756">
    <property type="entry name" value="YlxH/NBP35"/>
</dbReference>
<dbReference type="PIRSF" id="PIRSF003092">
    <property type="entry name" value="MinD"/>
    <property type="match status" value="1"/>
</dbReference>
<evidence type="ECO:0000313" key="3">
    <source>
        <dbReference type="EMBL" id="GEM00789.1"/>
    </source>
</evidence>
<keyword evidence="2" id="KW-0067">ATP-binding</keyword>
<evidence type="ECO:0000256" key="1">
    <source>
        <dbReference type="ARBA" id="ARBA00022741"/>
    </source>
</evidence>
<evidence type="ECO:0000313" key="4">
    <source>
        <dbReference type="EMBL" id="SFO97526.1"/>
    </source>
</evidence>
<proteinExistence type="predicted"/>
<dbReference type="Proteomes" id="UP000242243">
    <property type="component" value="Unassembled WGS sequence"/>
</dbReference>
<gene>
    <name evidence="3" type="primary">ylxH</name>
    <name evidence="3" type="ORF">HHA03_03210</name>
    <name evidence="4" type="ORF">SAMN05421839_102103</name>
</gene>
<evidence type="ECO:0000313" key="6">
    <source>
        <dbReference type="Proteomes" id="UP000321547"/>
    </source>
</evidence>
<dbReference type="GO" id="GO:0009898">
    <property type="term" value="C:cytoplasmic side of plasma membrane"/>
    <property type="evidence" value="ECO:0007669"/>
    <property type="project" value="TreeGrafter"/>
</dbReference>
<dbReference type="Proteomes" id="UP000321547">
    <property type="component" value="Unassembled WGS sequence"/>
</dbReference>
<dbReference type="EMBL" id="BJWI01000002">
    <property type="protein sequence ID" value="GEM00789.1"/>
    <property type="molecule type" value="Genomic_DNA"/>
</dbReference>
<keyword evidence="4" id="KW-0969">Cilium</keyword>
<keyword evidence="4" id="KW-0282">Flagellum</keyword>
<dbReference type="GO" id="GO:0016887">
    <property type="term" value="F:ATP hydrolysis activity"/>
    <property type="evidence" value="ECO:0007669"/>
    <property type="project" value="TreeGrafter"/>
</dbReference>
<name>A0A1I5LL06_9BACI</name>
<sequence length="285" mass="32209">MNDQAQQLRRQMNKGKQQAKTIAVISGKGGVGKSNITLNVAIDLVNRGKKVLIFDLDIGMGNIDILLGLQSKYSIVDMFDQHLPIEEVIETTSTGLSYITAGSGLTDLFQMNEEKIHFFLDQFKHVLDRYDFIFFDMGAGATKESLFYILSADECFVVTTPEPTSMMDAYAIIKHVHSRNNDLPFYLIMNRVLTKKEGKIATERLKRVVYQFLKKDMMSLGQLSYDKIVSQAVSKQTPFVISDPKSTIAKEIHDLMSDYLTDPDAKPSVLQSGFISKLKKFIKER</sequence>
<dbReference type="InterPro" id="IPR033875">
    <property type="entry name" value="FlhG"/>
</dbReference>
<keyword evidence="6" id="KW-1185">Reference proteome</keyword>
<dbReference type="GO" id="GO:0005829">
    <property type="term" value="C:cytosol"/>
    <property type="evidence" value="ECO:0007669"/>
    <property type="project" value="TreeGrafter"/>
</dbReference>